<gene>
    <name evidence="3" type="ORF">LJ757_00170</name>
</gene>
<dbReference type="RefSeq" id="WP_227893971.1">
    <property type="nucleotide sequence ID" value="NZ_CP099466.1"/>
</dbReference>
<dbReference type="SMART" id="SM00834">
    <property type="entry name" value="CxxC_CXXC_SSSS"/>
    <property type="match status" value="1"/>
</dbReference>
<proteinExistence type="predicted"/>
<feature type="region of interest" description="Disordered" evidence="1">
    <location>
        <begin position="65"/>
        <end position="95"/>
    </location>
</feature>
<evidence type="ECO:0000313" key="4">
    <source>
        <dbReference type="Proteomes" id="UP001139158"/>
    </source>
</evidence>
<accession>A0A9X1SCV3</accession>
<evidence type="ECO:0000256" key="1">
    <source>
        <dbReference type="SAM" id="MobiDB-lite"/>
    </source>
</evidence>
<dbReference type="AlphaFoldDB" id="A0A9X1SCV3"/>
<reference evidence="3" key="1">
    <citation type="submission" date="2021-10" db="EMBL/GenBank/DDBJ databases">
        <title>Novel species in genus Arthrobacter.</title>
        <authorList>
            <person name="Liu Y."/>
        </authorList>
    </citation>
    <scope>NUCLEOTIDE SEQUENCE</scope>
    <source>
        <strain evidence="3">Zg-Y453</strain>
    </source>
</reference>
<organism evidence="3 4">
    <name type="scientific">Arthrobacter caoxuetaonis</name>
    <dbReference type="NCBI Taxonomy" id="2886935"/>
    <lineage>
        <taxon>Bacteria</taxon>
        <taxon>Bacillati</taxon>
        <taxon>Actinomycetota</taxon>
        <taxon>Actinomycetes</taxon>
        <taxon>Micrococcales</taxon>
        <taxon>Micrococcaceae</taxon>
        <taxon>Arthrobacter</taxon>
    </lineage>
</organism>
<sequence length="95" mass="10331">MPLYAYRCSHCSDFELHSPMQQVRDEVPCPDCGGASKRLITAPYLSRASSSAYKLIEGTARTAAEPAVVTSPGAWPRRSSGTTSNPLHQKLPRPD</sequence>
<evidence type="ECO:0000313" key="3">
    <source>
        <dbReference type="EMBL" id="MCC3296219.1"/>
    </source>
</evidence>
<dbReference type="Proteomes" id="UP001139158">
    <property type="component" value="Unassembled WGS sequence"/>
</dbReference>
<evidence type="ECO:0000259" key="2">
    <source>
        <dbReference type="SMART" id="SM00834"/>
    </source>
</evidence>
<dbReference type="EMBL" id="JAJFZV010000001">
    <property type="protein sequence ID" value="MCC3296219.1"/>
    <property type="molecule type" value="Genomic_DNA"/>
</dbReference>
<feature type="domain" description="Putative regulatory protein FmdB zinc ribbon" evidence="2">
    <location>
        <begin position="1"/>
        <end position="41"/>
    </location>
</feature>
<dbReference type="Pfam" id="PF09723">
    <property type="entry name" value="Zn_ribbon_8"/>
    <property type="match status" value="1"/>
</dbReference>
<dbReference type="NCBIfam" id="TIGR02605">
    <property type="entry name" value="CxxC_CxxC_SSSS"/>
    <property type="match status" value="1"/>
</dbReference>
<protein>
    <submittedName>
        <fullName evidence="3">Zinc ribbon domain-containing protein</fullName>
    </submittedName>
</protein>
<name>A0A9X1SCV3_9MICC</name>
<dbReference type="InterPro" id="IPR013429">
    <property type="entry name" value="Regulatory_FmdB_Zinc_ribbon"/>
</dbReference>
<comment type="caution">
    <text evidence="3">The sequence shown here is derived from an EMBL/GenBank/DDBJ whole genome shotgun (WGS) entry which is preliminary data.</text>
</comment>
<keyword evidence="4" id="KW-1185">Reference proteome</keyword>